<evidence type="ECO:0000313" key="3">
    <source>
        <dbReference type="EMBL" id="BAE60126.1"/>
    </source>
</evidence>
<evidence type="ECO:0000256" key="1">
    <source>
        <dbReference type="SAM" id="Phobius"/>
    </source>
</evidence>
<keyword evidence="1" id="KW-1133">Transmembrane helix</keyword>
<reference evidence="3 4" key="1">
    <citation type="journal article" date="2005" name="Nature">
        <title>Genome sequencing and analysis of Aspergillus oryzae.</title>
        <authorList>
            <person name="Machida M."/>
            <person name="Asai K."/>
            <person name="Sano M."/>
            <person name="Tanaka T."/>
            <person name="Kumagai T."/>
            <person name="Terai G."/>
            <person name="Kusumoto K."/>
            <person name="Arima T."/>
            <person name="Akita O."/>
            <person name="Kashiwagi Y."/>
            <person name="Abe K."/>
            <person name="Gomi K."/>
            <person name="Horiuchi H."/>
            <person name="Kitamoto K."/>
            <person name="Kobayashi T."/>
            <person name="Takeuchi M."/>
            <person name="Denning D.W."/>
            <person name="Galagan J.E."/>
            <person name="Nierman W.C."/>
            <person name="Yu J."/>
            <person name="Archer D.B."/>
            <person name="Bennett J.W."/>
            <person name="Bhatnagar D."/>
            <person name="Cleveland T.E."/>
            <person name="Fedorova N.D."/>
            <person name="Gotoh O."/>
            <person name="Horikawa H."/>
            <person name="Hosoyama A."/>
            <person name="Ichinomiya M."/>
            <person name="Igarashi R."/>
            <person name="Iwashita K."/>
            <person name="Juvvadi P.R."/>
            <person name="Kato M."/>
            <person name="Kato Y."/>
            <person name="Kin T."/>
            <person name="Kokubun A."/>
            <person name="Maeda H."/>
            <person name="Maeyama N."/>
            <person name="Maruyama J."/>
            <person name="Nagasaki H."/>
            <person name="Nakajima T."/>
            <person name="Oda K."/>
            <person name="Okada K."/>
            <person name="Paulsen I."/>
            <person name="Sakamoto K."/>
            <person name="Sawano T."/>
            <person name="Takahashi M."/>
            <person name="Takase K."/>
            <person name="Terabayashi Y."/>
            <person name="Wortman J."/>
            <person name="Yamada O."/>
            <person name="Yamagata Y."/>
            <person name="Anazawa H."/>
            <person name="Hata Y."/>
            <person name="Koide Y."/>
            <person name="Komori T."/>
            <person name="Koyama Y."/>
            <person name="Minetoki T."/>
            <person name="Suharnan S."/>
            <person name="Tanaka A."/>
            <person name="Isono K."/>
            <person name="Kuhara S."/>
            <person name="Ogasawara N."/>
            <person name="Kikuchi H."/>
        </authorList>
    </citation>
    <scope>NUCLEOTIDE SEQUENCE [LARGE SCALE GENOMIC DNA]</scope>
    <source>
        <strain evidence="4">ATCC 42149 / RIB 40</strain>
    </source>
</reference>
<dbReference type="HOGENOM" id="CLU_1824876_0_0_1"/>
<protein>
    <submittedName>
        <fullName evidence="3">DNA, SC026</fullName>
    </submittedName>
</protein>
<dbReference type="VEuPathDB" id="FungiDB:AO090026000718"/>
<evidence type="ECO:0000313" key="4">
    <source>
        <dbReference type="Proteomes" id="UP000006564"/>
    </source>
</evidence>
<sequence length="141" mass="15392">MKNEAEKKKRARPPLTLMFLFLLPGRSSQVRFPESQQCGLIEGRFVIDLQGGRRIYTGLSLWIVLSACSGLVFSQESWGRIALLSLVTLQNFALCLGNYLLSRPAGEGKLHAPVRSSAVVIGSHVTNSASSVGADSFRIRS</sequence>
<accession>Q2UE89</accession>
<dbReference type="EMBL" id="BA000051">
    <property type="protein sequence ID" value="BAE60126.1"/>
    <property type="molecule type" value="Genomic_DNA"/>
</dbReference>
<feature type="chain" id="PRO_5004216805" evidence="2">
    <location>
        <begin position="30"/>
        <end position="141"/>
    </location>
</feature>
<dbReference type="GeneID" id="5994156"/>
<name>Q2UE89_ASPOR</name>
<keyword evidence="2" id="KW-0732">Signal</keyword>
<dbReference type="EMBL" id="AP007159">
    <property type="protein sequence ID" value="BAE60126.1"/>
    <property type="molecule type" value="Genomic_DNA"/>
</dbReference>
<dbReference type="Proteomes" id="UP000006564">
    <property type="component" value="Chromosome 3"/>
</dbReference>
<evidence type="ECO:0000256" key="2">
    <source>
        <dbReference type="SAM" id="SignalP"/>
    </source>
</evidence>
<keyword evidence="1" id="KW-0812">Transmembrane</keyword>
<dbReference type="KEGG" id="aor:AO090026000718"/>
<proteinExistence type="predicted"/>
<gene>
    <name evidence="3" type="ORF">AO090026000718</name>
</gene>
<feature type="transmembrane region" description="Helical" evidence="1">
    <location>
        <begin position="81"/>
        <end position="101"/>
    </location>
</feature>
<feature type="transmembrane region" description="Helical" evidence="1">
    <location>
        <begin position="55"/>
        <end position="74"/>
    </location>
</feature>
<dbReference type="RefSeq" id="XP_023091138.1">
    <property type="nucleotide sequence ID" value="XM_023235948.1"/>
</dbReference>
<feature type="signal peptide" evidence="2">
    <location>
        <begin position="1"/>
        <end position="29"/>
    </location>
</feature>
<keyword evidence="1" id="KW-0472">Membrane</keyword>
<organism evidence="3 4">
    <name type="scientific">Aspergillus oryzae (strain ATCC 42149 / RIB 40)</name>
    <name type="common">Yellow koji mold</name>
    <dbReference type="NCBI Taxonomy" id="510516"/>
    <lineage>
        <taxon>Eukaryota</taxon>
        <taxon>Fungi</taxon>
        <taxon>Dikarya</taxon>
        <taxon>Ascomycota</taxon>
        <taxon>Pezizomycotina</taxon>
        <taxon>Eurotiomycetes</taxon>
        <taxon>Eurotiomycetidae</taxon>
        <taxon>Eurotiales</taxon>
        <taxon>Aspergillaceae</taxon>
        <taxon>Aspergillus</taxon>
        <taxon>Aspergillus subgen. Circumdati</taxon>
    </lineage>
</organism>
<keyword evidence="4" id="KW-1185">Reference proteome</keyword>
<dbReference type="AlphaFoldDB" id="Q2UE89"/>